<dbReference type="SUPFAM" id="SSF55961">
    <property type="entry name" value="Bet v1-like"/>
    <property type="match status" value="1"/>
</dbReference>
<dbReference type="CDD" id="cd07819">
    <property type="entry name" value="SRPBCC_2"/>
    <property type="match status" value="1"/>
</dbReference>
<dbReference type="PANTHER" id="PTHR39683">
    <property type="entry name" value="CONSERVED PROTEIN TB16.3"/>
    <property type="match status" value="1"/>
</dbReference>
<dbReference type="Pfam" id="PF10604">
    <property type="entry name" value="Polyketide_cyc2"/>
    <property type="match status" value="1"/>
</dbReference>
<organism evidence="2">
    <name type="scientific">Streptomyces haneummycinicus</name>
    <dbReference type="NCBI Taxonomy" id="3074435"/>
    <lineage>
        <taxon>Bacteria</taxon>
        <taxon>Bacillati</taxon>
        <taxon>Actinomycetota</taxon>
        <taxon>Actinomycetes</taxon>
        <taxon>Kitasatosporales</taxon>
        <taxon>Streptomycetaceae</taxon>
        <taxon>Streptomyces</taxon>
    </lineage>
</organism>
<dbReference type="EMBL" id="AP035768">
    <property type="protein sequence ID" value="BFO20801.1"/>
    <property type="molecule type" value="Genomic_DNA"/>
</dbReference>
<feature type="compositionally biased region" description="Basic residues" evidence="1">
    <location>
        <begin position="236"/>
        <end position="254"/>
    </location>
</feature>
<dbReference type="InterPro" id="IPR023393">
    <property type="entry name" value="START-like_dom_sf"/>
</dbReference>
<gene>
    <name evidence="2" type="ORF">SHKM778_71890</name>
</gene>
<dbReference type="Gene3D" id="3.30.530.20">
    <property type="match status" value="1"/>
</dbReference>
<dbReference type="AlphaFoldDB" id="A0AAT9HU89"/>
<reference evidence="2" key="2">
    <citation type="submission" date="2024-07" db="EMBL/GenBank/DDBJ databases">
        <title>Streptomyces haneummycinica sp. nov., a new antibiotic-producing actinobacterium isolated from marine sediment.</title>
        <authorList>
            <person name="Uemura M."/>
            <person name="Hamada M."/>
            <person name="Hirano S."/>
            <person name="Kobayashi K."/>
            <person name="Ohshiro T."/>
            <person name="Kobayashi T."/>
            <person name="Terahara T."/>
        </authorList>
    </citation>
    <scope>NUCLEOTIDE SEQUENCE</scope>
    <source>
        <strain evidence="2">KM77-8</strain>
    </source>
</reference>
<feature type="compositionally biased region" description="Basic residues" evidence="1">
    <location>
        <begin position="207"/>
        <end position="226"/>
    </location>
</feature>
<name>A0AAT9HU89_9ACTN</name>
<feature type="compositionally biased region" description="Pro residues" evidence="1">
    <location>
        <begin position="156"/>
        <end position="171"/>
    </location>
</feature>
<evidence type="ECO:0000256" key="1">
    <source>
        <dbReference type="SAM" id="MobiDB-lite"/>
    </source>
</evidence>
<evidence type="ECO:0008006" key="3">
    <source>
        <dbReference type="Google" id="ProtNLM"/>
    </source>
</evidence>
<dbReference type="InterPro" id="IPR019587">
    <property type="entry name" value="Polyketide_cyclase/dehydratase"/>
</dbReference>
<evidence type="ECO:0000313" key="2">
    <source>
        <dbReference type="EMBL" id="BFO20801.1"/>
    </source>
</evidence>
<feature type="region of interest" description="Disordered" evidence="1">
    <location>
        <begin position="141"/>
        <end position="276"/>
    </location>
</feature>
<sequence length="276" mass="30131">MAEHTSSSITIDAAAADVMGVIADFARYPDWTGEVKEAEVLKTDDQGRAEQVRLVMDAGAIKDDQTLGYTWTGAHEVSWTLVKSQMLRSLDGSYTLTPTTPGTTEVTYRLTVDVKIPMLGMIKRKAEKVIIDRALAGLKKRVESPRSNPRTHRTPAPRPASAPAAPRPLPRPHCGRFCRPTAGNRASPSALKAWEVPQGGTGGRGGTRNRRAAQHPRPTAHGRVPRTRGSTAPPPHRTRSRRNRRPTQHPRATAHGRAAPHPPPRLHYRSPPCAPS</sequence>
<protein>
    <recommendedName>
        <fullName evidence="3">SRPBCC family protein</fullName>
    </recommendedName>
</protein>
<proteinExistence type="predicted"/>
<reference evidence="2" key="1">
    <citation type="submission" date="2024-06" db="EMBL/GenBank/DDBJ databases">
        <authorList>
            <consortium name="consrtm"/>
            <person name="Uemura M."/>
            <person name="Terahara T."/>
        </authorList>
    </citation>
    <scope>NUCLEOTIDE SEQUENCE</scope>
    <source>
        <strain evidence="2">KM77-8</strain>
    </source>
</reference>
<dbReference type="PANTHER" id="PTHR39683:SF4">
    <property type="entry name" value="COENZYME Q-BINDING PROTEIN COQ10 START DOMAIN-CONTAINING PROTEIN"/>
    <property type="match status" value="1"/>
</dbReference>
<accession>A0AAT9HU89</accession>